<evidence type="ECO:0000313" key="13">
    <source>
        <dbReference type="Proteomes" id="UP000276991"/>
    </source>
</evidence>
<keyword evidence="6" id="KW-0675">Receptor</keyword>
<dbReference type="EMBL" id="UPTC01001280">
    <property type="protein sequence ID" value="VBB31553.1"/>
    <property type="molecule type" value="Genomic_DNA"/>
</dbReference>
<keyword evidence="9" id="KW-0175">Coiled coil</keyword>
<evidence type="ECO:0000256" key="3">
    <source>
        <dbReference type="ARBA" id="ARBA00022989"/>
    </source>
</evidence>
<keyword evidence="13" id="KW-1185">Reference proteome</keyword>
<dbReference type="Proteomes" id="UP000276991">
    <property type="component" value="Unassembled WGS sequence"/>
</dbReference>
<evidence type="ECO:0000256" key="1">
    <source>
        <dbReference type="ARBA" id="ARBA00004141"/>
    </source>
</evidence>
<feature type="transmembrane region" description="Helical" evidence="10">
    <location>
        <begin position="742"/>
        <end position="763"/>
    </location>
</feature>
<dbReference type="AlphaFoldDB" id="A0A498SNI9"/>
<dbReference type="SUPFAM" id="SSF53822">
    <property type="entry name" value="Periplasmic binding protein-like I"/>
    <property type="match status" value="1"/>
</dbReference>
<dbReference type="OrthoDB" id="17569at2759"/>
<reference evidence="12 13" key="1">
    <citation type="submission" date="2018-08" db="EMBL/GenBank/DDBJ databases">
        <authorList>
            <person name="Laetsch R D."/>
            <person name="Stevens L."/>
            <person name="Kumar S."/>
            <person name="Blaxter L. M."/>
        </authorList>
    </citation>
    <scope>NUCLEOTIDE SEQUENCE [LARGE SCALE GENOMIC DNA]</scope>
</reference>
<dbReference type="PRINTS" id="PR01176">
    <property type="entry name" value="GABABRECEPTR"/>
</dbReference>
<keyword evidence="2 10" id="KW-0812">Transmembrane</keyword>
<name>A0A498SNI9_ACAVI</name>
<keyword evidence="7" id="KW-0325">Glycoprotein</keyword>
<dbReference type="InterPro" id="IPR017978">
    <property type="entry name" value="GPCR_3_C"/>
</dbReference>
<evidence type="ECO:0000256" key="5">
    <source>
        <dbReference type="ARBA" id="ARBA00023136"/>
    </source>
</evidence>
<keyword evidence="8" id="KW-0807">Transducer</keyword>
<dbReference type="PROSITE" id="PS50259">
    <property type="entry name" value="G_PROTEIN_RECEP_F3_4"/>
    <property type="match status" value="1"/>
</dbReference>
<keyword evidence="4" id="KW-0297">G-protein coupled receptor</keyword>
<feature type="coiled-coil region" evidence="9">
    <location>
        <begin position="798"/>
        <end position="832"/>
    </location>
</feature>
<evidence type="ECO:0000256" key="9">
    <source>
        <dbReference type="SAM" id="Coils"/>
    </source>
</evidence>
<accession>A0A498SNI9</accession>
<feature type="domain" description="G-protein coupled receptors family 3 profile" evidence="11">
    <location>
        <begin position="571"/>
        <end position="774"/>
    </location>
</feature>
<proteinExistence type="predicted"/>
<evidence type="ECO:0000256" key="2">
    <source>
        <dbReference type="ARBA" id="ARBA00022692"/>
    </source>
</evidence>
<sequence length="879" mass="99215">EHLDGGYSSQTDCPDLFIPDFTRARTFIESDRWPGDEEFTLTLTDESGKRACEMMFQGVNIFEADCRGRQHFVVNYIHPILPSQLPHFHSQYIGTPSYFPIRSDFFDESIGENSIKQDVAAMLIWILLINGCLCAIVNCVDLHIGGVFPMEAGSGGWAGGEACLPAVQIALQDVNANTNILPGYMLKLHYHNSKCQPGLAAKQMYELLYKAPTKLMLLAGCSPVTTVFAEAAPVWNLVVLSYGGSSPALSNRHRFPTLFRTHPTANMQNPTRLKLFQKFKWKKITILQSVEEVFTSTAKDLEEECREKGIRVERQSFYGDPSDAVKTLVRQDARIIVGLFYVTEARRVLCQAYKHDLYGRKYVWFFIGWYADTWFIPPTDEPLNCTAEQMIKAAQYHITTESIMLSRDEELTISGMTGKQFQKRLKSMLSTDPAETGGFPEAPLAYDAVWAVALAFNCTLSKLQAGQSLENFTYNNTSIAEKLFSCVKGTQFRGVSGQVMFNDLGDRIARTQIEQLQDGKYQMLGIYDTTTLHLDWYGKEKFSTVNGLPPPDSTLIQEWLLTVDLESQISLLMVGFTFAYGSMFAKVWVVHRLGAAENQHLISRTTTGQPVPACKFYLVVITFFVIDVIIITCWFTLDPIQRVEKRFPLQEPPMGTEEDIMLLPILELCQSKRQEMWTGLVMGYKCLLLILGLFLAYETRNLKPLFVNDLRFVGLAIYNVAVLSLITGPIVTFLIRSQSDANFAFTSITVLLSTYITLGLIFLPKIVHIRRTPKSGEKNDGSKPLYHPDVAGIEHKRCQQLVHENADLKCQIEHKEKKIADYRRRLGKHIQETTGIPLRENICGSTSDENITHSFPTALTTTALIENLPSEYTGNFSRQ</sequence>
<evidence type="ECO:0000259" key="11">
    <source>
        <dbReference type="PROSITE" id="PS50259"/>
    </source>
</evidence>
<evidence type="ECO:0000256" key="10">
    <source>
        <dbReference type="SAM" id="Phobius"/>
    </source>
</evidence>
<dbReference type="PANTHER" id="PTHR10519:SF77">
    <property type="entry name" value="GAMMA-AMINOBUTYRIC ACID TYPE B RECEPTOR SUBUNIT 1"/>
    <property type="match status" value="1"/>
</dbReference>
<dbReference type="InterPro" id="IPR028082">
    <property type="entry name" value="Peripla_BP_I"/>
</dbReference>
<dbReference type="GO" id="GO:0004965">
    <property type="term" value="F:G protein-coupled GABA receptor activity"/>
    <property type="evidence" value="ECO:0007669"/>
    <property type="project" value="InterPro"/>
</dbReference>
<evidence type="ECO:0000256" key="7">
    <source>
        <dbReference type="ARBA" id="ARBA00023180"/>
    </source>
</evidence>
<evidence type="ECO:0000256" key="6">
    <source>
        <dbReference type="ARBA" id="ARBA00023170"/>
    </source>
</evidence>
<dbReference type="CDD" id="cd06366">
    <property type="entry name" value="PBP1_GABAb_receptor"/>
    <property type="match status" value="1"/>
</dbReference>
<feature type="transmembrane region" description="Helical" evidence="10">
    <location>
        <begin position="676"/>
        <end position="696"/>
    </location>
</feature>
<dbReference type="STRING" id="6277.A0A498SNI9"/>
<evidence type="ECO:0000313" key="12">
    <source>
        <dbReference type="EMBL" id="VBB31553.1"/>
    </source>
</evidence>
<dbReference type="PRINTS" id="PR01177">
    <property type="entry name" value="GABAB1RECPTR"/>
</dbReference>
<comment type="subcellular location">
    <subcellularLocation>
        <location evidence="1">Membrane</location>
        <topology evidence="1">Multi-pass membrane protein</topology>
    </subcellularLocation>
</comment>
<evidence type="ECO:0000256" key="8">
    <source>
        <dbReference type="ARBA" id="ARBA00023224"/>
    </source>
</evidence>
<gene>
    <name evidence="12" type="ORF">NAV_LOCUS6344</name>
</gene>
<feature type="non-terminal residue" evidence="12">
    <location>
        <position position="1"/>
    </location>
</feature>
<dbReference type="Gene3D" id="3.40.50.2300">
    <property type="match status" value="2"/>
</dbReference>
<organism evidence="12 13">
    <name type="scientific">Acanthocheilonema viteae</name>
    <name type="common">Filarial nematode worm</name>
    <name type="synonym">Dipetalonema viteae</name>
    <dbReference type="NCBI Taxonomy" id="6277"/>
    <lineage>
        <taxon>Eukaryota</taxon>
        <taxon>Metazoa</taxon>
        <taxon>Ecdysozoa</taxon>
        <taxon>Nematoda</taxon>
        <taxon>Chromadorea</taxon>
        <taxon>Rhabditida</taxon>
        <taxon>Spirurina</taxon>
        <taxon>Spiruromorpha</taxon>
        <taxon>Filarioidea</taxon>
        <taxon>Onchocercidae</taxon>
        <taxon>Acanthocheilonema</taxon>
    </lineage>
</organism>
<dbReference type="GO" id="GO:0038039">
    <property type="term" value="C:G protein-coupled receptor heterodimeric complex"/>
    <property type="evidence" value="ECO:0007669"/>
    <property type="project" value="TreeGrafter"/>
</dbReference>
<keyword evidence="3 10" id="KW-1133">Transmembrane helix</keyword>
<dbReference type="FunFam" id="3.40.50.2300:FF:000056">
    <property type="entry name" value="Gamma-aminobutyric acid type B receptor subunit 1"/>
    <property type="match status" value="1"/>
</dbReference>
<protein>
    <recommendedName>
        <fullName evidence="11">G-protein coupled receptors family 3 profile domain-containing protein</fullName>
    </recommendedName>
</protein>
<feature type="transmembrane region" description="Helical" evidence="10">
    <location>
        <begin position="616"/>
        <end position="637"/>
    </location>
</feature>
<feature type="transmembrane region" description="Helical" evidence="10">
    <location>
        <begin position="716"/>
        <end position="735"/>
    </location>
</feature>
<dbReference type="InterPro" id="IPR001828">
    <property type="entry name" value="ANF_lig-bd_rcpt"/>
</dbReference>
<dbReference type="PANTHER" id="PTHR10519">
    <property type="entry name" value="GABA-B RECEPTOR"/>
    <property type="match status" value="1"/>
</dbReference>
<evidence type="ECO:0000256" key="4">
    <source>
        <dbReference type="ARBA" id="ARBA00023040"/>
    </source>
</evidence>
<dbReference type="GO" id="GO:0007214">
    <property type="term" value="P:gamma-aminobutyric acid signaling pathway"/>
    <property type="evidence" value="ECO:0007669"/>
    <property type="project" value="TreeGrafter"/>
</dbReference>
<dbReference type="Pfam" id="PF00003">
    <property type="entry name" value="7tm_3"/>
    <property type="match status" value="1"/>
</dbReference>
<keyword evidence="5 10" id="KW-0472">Membrane</keyword>
<dbReference type="Pfam" id="PF01094">
    <property type="entry name" value="ANF_receptor"/>
    <property type="match status" value="1"/>
</dbReference>
<dbReference type="InterPro" id="IPR002455">
    <property type="entry name" value="GPCR3_GABA-B"/>
</dbReference>